<keyword evidence="4" id="KW-1185">Reference proteome</keyword>
<evidence type="ECO:0000313" key="3">
    <source>
        <dbReference type="EMBL" id="KAK0447955.1"/>
    </source>
</evidence>
<dbReference type="AlphaFoldDB" id="A0AA39JS73"/>
<gene>
    <name evidence="3" type="ORF">EV421DRAFT_1733128</name>
</gene>
<accession>A0AA39JS73</accession>
<feature type="region of interest" description="Disordered" evidence="2">
    <location>
        <begin position="173"/>
        <end position="201"/>
    </location>
</feature>
<keyword evidence="1" id="KW-0175">Coiled coil</keyword>
<name>A0AA39JS73_9AGAR</name>
<feature type="coiled-coil region" evidence="1">
    <location>
        <begin position="4"/>
        <end position="38"/>
    </location>
</feature>
<protein>
    <submittedName>
        <fullName evidence="3">Uncharacterized protein</fullName>
    </submittedName>
</protein>
<comment type="caution">
    <text evidence="3">The sequence shown here is derived from an EMBL/GenBank/DDBJ whole genome shotgun (WGS) entry which is preliminary data.</text>
</comment>
<dbReference type="Proteomes" id="UP001175226">
    <property type="component" value="Unassembled WGS sequence"/>
</dbReference>
<sequence>MYSLTQLSTKENSTDDDLEKLEDKLEEYEQKEGKMHCIIYESISDSTFNEIKGEVTAALIWKKLIAVMTGKGDLILCECIEGMGLKIEDNQYTSMIQKLLPPSYDHIHHTLSAASKFTGKPLMSDILVAALHKEWDEEVASKATAENVAMSAQWQNRGKGSGLRGGNCWCKGGGKAGQGPASKKNKAKGKGKAKESASTAIDESDDEHIIAVVADDNDDSNVALMCTSDYKAEGDAHVARGEEVTAITDCGALKMYSPKRWRFKNYTNIDPKPIKATNGEVLKAKGTFKCYCLRVKMKSPPSQDSETHTMHQK</sequence>
<proteinExistence type="predicted"/>
<dbReference type="EMBL" id="JAUEPT010000010">
    <property type="protein sequence ID" value="KAK0447955.1"/>
    <property type="molecule type" value="Genomic_DNA"/>
</dbReference>
<evidence type="ECO:0000256" key="2">
    <source>
        <dbReference type="SAM" id="MobiDB-lite"/>
    </source>
</evidence>
<organism evidence="3 4">
    <name type="scientific">Armillaria borealis</name>
    <dbReference type="NCBI Taxonomy" id="47425"/>
    <lineage>
        <taxon>Eukaryota</taxon>
        <taxon>Fungi</taxon>
        <taxon>Dikarya</taxon>
        <taxon>Basidiomycota</taxon>
        <taxon>Agaricomycotina</taxon>
        <taxon>Agaricomycetes</taxon>
        <taxon>Agaricomycetidae</taxon>
        <taxon>Agaricales</taxon>
        <taxon>Marasmiineae</taxon>
        <taxon>Physalacriaceae</taxon>
        <taxon>Armillaria</taxon>
    </lineage>
</organism>
<evidence type="ECO:0000313" key="4">
    <source>
        <dbReference type="Proteomes" id="UP001175226"/>
    </source>
</evidence>
<reference evidence="3" key="1">
    <citation type="submission" date="2023-06" db="EMBL/GenBank/DDBJ databases">
        <authorList>
            <consortium name="Lawrence Berkeley National Laboratory"/>
            <person name="Ahrendt S."/>
            <person name="Sahu N."/>
            <person name="Indic B."/>
            <person name="Wong-Bajracharya J."/>
            <person name="Merenyi Z."/>
            <person name="Ke H.-M."/>
            <person name="Monk M."/>
            <person name="Kocsube S."/>
            <person name="Drula E."/>
            <person name="Lipzen A."/>
            <person name="Balint B."/>
            <person name="Henrissat B."/>
            <person name="Andreopoulos B."/>
            <person name="Martin F.M."/>
            <person name="Harder C.B."/>
            <person name="Rigling D."/>
            <person name="Ford K.L."/>
            <person name="Foster G.D."/>
            <person name="Pangilinan J."/>
            <person name="Papanicolaou A."/>
            <person name="Barry K."/>
            <person name="LaButti K."/>
            <person name="Viragh M."/>
            <person name="Koriabine M."/>
            <person name="Yan M."/>
            <person name="Riley R."/>
            <person name="Champramary S."/>
            <person name="Plett K.L."/>
            <person name="Tsai I.J."/>
            <person name="Slot J."/>
            <person name="Sipos G."/>
            <person name="Plett J."/>
            <person name="Nagy L.G."/>
            <person name="Grigoriev I.V."/>
        </authorList>
    </citation>
    <scope>NUCLEOTIDE SEQUENCE</scope>
    <source>
        <strain evidence="3">FPL87.14</strain>
    </source>
</reference>
<evidence type="ECO:0000256" key="1">
    <source>
        <dbReference type="SAM" id="Coils"/>
    </source>
</evidence>